<protein>
    <submittedName>
        <fullName evidence="2">Uncharacterized protein</fullName>
    </submittedName>
</protein>
<organism evidence="2 3">
    <name type="scientific">Limosa lapponica baueri</name>
    <dbReference type="NCBI Taxonomy" id="1758121"/>
    <lineage>
        <taxon>Eukaryota</taxon>
        <taxon>Metazoa</taxon>
        <taxon>Chordata</taxon>
        <taxon>Craniata</taxon>
        <taxon>Vertebrata</taxon>
        <taxon>Euteleostomi</taxon>
        <taxon>Archelosauria</taxon>
        <taxon>Archosauria</taxon>
        <taxon>Dinosauria</taxon>
        <taxon>Saurischia</taxon>
        <taxon>Theropoda</taxon>
        <taxon>Coelurosauria</taxon>
        <taxon>Aves</taxon>
        <taxon>Neognathae</taxon>
        <taxon>Neoaves</taxon>
        <taxon>Charadriiformes</taxon>
        <taxon>Scolopacidae</taxon>
        <taxon>Limosa</taxon>
    </lineage>
</organism>
<evidence type="ECO:0000256" key="1">
    <source>
        <dbReference type="SAM" id="Phobius"/>
    </source>
</evidence>
<evidence type="ECO:0000313" key="3">
    <source>
        <dbReference type="Proteomes" id="UP000233556"/>
    </source>
</evidence>
<keyword evidence="1" id="KW-0472">Membrane</keyword>
<proteinExistence type="predicted"/>
<reference evidence="3" key="1">
    <citation type="submission" date="2017-11" db="EMBL/GenBank/DDBJ databases">
        <authorList>
            <person name="Lima N.C."/>
            <person name="Parody-Merino A.M."/>
            <person name="Battley P.F."/>
            <person name="Fidler A.E."/>
            <person name="Prosdocimi F."/>
        </authorList>
    </citation>
    <scope>NUCLEOTIDE SEQUENCE [LARGE SCALE GENOMIC DNA]</scope>
</reference>
<gene>
    <name evidence="2" type="ORF">llap_2052</name>
</gene>
<keyword evidence="3" id="KW-1185">Reference proteome</keyword>
<keyword evidence="1" id="KW-0812">Transmembrane</keyword>
<dbReference type="Proteomes" id="UP000233556">
    <property type="component" value="Unassembled WGS sequence"/>
</dbReference>
<accession>A0A2I0UNN8</accession>
<reference evidence="3" key="2">
    <citation type="submission" date="2017-12" db="EMBL/GenBank/DDBJ databases">
        <title>Genome sequence of the Bar-tailed Godwit (Limosa lapponica baueri).</title>
        <authorList>
            <person name="Lima N.C.B."/>
            <person name="Parody-Merino A.M."/>
            <person name="Battley P.F."/>
            <person name="Fidler A.E."/>
            <person name="Prosdocimi F."/>
        </authorList>
    </citation>
    <scope>NUCLEOTIDE SEQUENCE [LARGE SCALE GENOMIC DNA]</scope>
</reference>
<name>A0A2I0UNN8_LIMLA</name>
<keyword evidence="1" id="KW-1133">Transmembrane helix</keyword>
<dbReference type="EMBL" id="KZ505673">
    <property type="protein sequence ID" value="PKU47660.1"/>
    <property type="molecule type" value="Genomic_DNA"/>
</dbReference>
<evidence type="ECO:0000313" key="2">
    <source>
        <dbReference type="EMBL" id="PKU47660.1"/>
    </source>
</evidence>
<dbReference type="AlphaFoldDB" id="A0A2I0UNN8"/>
<sequence length="90" mass="9985">MRFWCGVLSTGTELDSPSLTAELGLARETTGLPQVYLFWDMVKFAYCVFLGLEWSFGIFGPVLLISPLEPNAPKPELSPPGDTLYLLYVP</sequence>
<feature type="transmembrane region" description="Helical" evidence="1">
    <location>
        <begin position="44"/>
        <end position="65"/>
    </location>
</feature>